<evidence type="ECO:0000259" key="10">
    <source>
        <dbReference type="PROSITE" id="PS50893"/>
    </source>
</evidence>
<evidence type="ECO:0000256" key="5">
    <source>
        <dbReference type="ARBA" id="ARBA00022840"/>
    </source>
</evidence>
<dbReference type="GO" id="GO:0005524">
    <property type="term" value="F:ATP binding"/>
    <property type="evidence" value="ECO:0007669"/>
    <property type="project" value="UniProtKB-KW"/>
</dbReference>
<dbReference type="InterPro" id="IPR008984">
    <property type="entry name" value="SMAD_FHA_dom_sf"/>
</dbReference>
<dbReference type="eggNOG" id="COG1716">
    <property type="taxonomic scope" value="Bacteria"/>
</dbReference>
<feature type="domain" description="FHA" evidence="9">
    <location>
        <begin position="147"/>
        <end position="196"/>
    </location>
</feature>
<evidence type="ECO:0000259" key="9">
    <source>
        <dbReference type="PROSITE" id="PS50006"/>
    </source>
</evidence>
<dbReference type="Pfam" id="PF00005">
    <property type="entry name" value="ABC_tran"/>
    <property type="match status" value="1"/>
</dbReference>
<reference evidence="11 12" key="1">
    <citation type="submission" date="2007-03" db="EMBL/GenBank/DDBJ databases">
        <authorList>
            <person name="Stal L."/>
            <person name="Ferriera S."/>
            <person name="Johnson J."/>
            <person name="Kravitz S."/>
            <person name="Beeson K."/>
            <person name="Sutton G."/>
            <person name="Rogers Y.-H."/>
            <person name="Friedman R."/>
            <person name="Frazier M."/>
            <person name="Venter J.C."/>
        </authorList>
    </citation>
    <scope>NUCLEOTIDE SEQUENCE [LARGE SCALE GENOMIC DNA]</scope>
    <source>
        <strain evidence="11 12">CCY0110</strain>
    </source>
</reference>
<feature type="domain" description="FHA" evidence="9">
    <location>
        <begin position="37"/>
        <end position="95"/>
    </location>
</feature>
<keyword evidence="3 8" id="KW-0812">Transmembrane</keyword>
<evidence type="ECO:0000256" key="4">
    <source>
        <dbReference type="ARBA" id="ARBA00022741"/>
    </source>
</evidence>
<dbReference type="EMBL" id="AAXW01000007">
    <property type="protein sequence ID" value="EAZ92363.1"/>
    <property type="molecule type" value="Genomic_DNA"/>
</dbReference>
<dbReference type="InterPro" id="IPR013525">
    <property type="entry name" value="ABC2_TM"/>
</dbReference>
<dbReference type="Pfam" id="PF00498">
    <property type="entry name" value="FHA"/>
    <property type="match status" value="2"/>
</dbReference>
<evidence type="ECO:0000256" key="1">
    <source>
        <dbReference type="ARBA" id="ARBA00004141"/>
    </source>
</evidence>
<dbReference type="InterPro" id="IPR017871">
    <property type="entry name" value="ABC_transporter-like_CS"/>
</dbReference>
<comment type="subcellular location">
    <subcellularLocation>
        <location evidence="1">Membrane</location>
        <topology evidence="1">Multi-pass membrane protein</topology>
    </subcellularLocation>
</comment>
<protein>
    <submittedName>
        <fullName evidence="11">ABC transporter</fullName>
    </submittedName>
</protein>
<dbReference type="GO" id="GO:0016020">
    <property type="term" value="C:membrane"/>
    <property type="evidence" value="ECO:0007669"/>
    <property type="project" value="UniProtKB-SubCell"/>
</dbReference>
<keyword evidence="2" id="KW-0813">Transport</keyword>
<dbReference type="InterPro" id="IPR050352">
    <property type="entry name" value="ABCG_transporters"/>
</dbReference>
<dbReference type="OrthoDB" id="151099at2"/>
<dbReference type="GO" id="GO:0140359">
    <property type="term" value="F:ABC-type transporter activity"/>
    <property type="evidence" value="ECO:0007669"/>
    <property type="project" value="InterPro"/>
</dbReference>
<dbReference type="SUPFAM" id="SSF52540">
    <property type="entry name" value="P-loop containing nucleoside triphosphate hydrolases"/>
    <property type="match status" value="1"/>
</dbReference>
<evidence type="ECO:0000256" key="6">
    <source>
        <dbReference type="ARBA" id="ARBA00022989"/>
    </source>
</evidence>
<keyword evidence="6 8" id="KW-1133">Transmembrane helix</keyword>
<dbReference type="GO" id="GO:0016887">
    <property type="term" value="F:ATP hydrolysis activity"/>
    <property type="evidence" value="ECO:0007669"/>
    <property type="project" value="InterPro"/>
</dbReference>
<dbReference type="SMART" id="SM00240">
    <property type="entry name" value="FHA"/>
    <property type="match status" value="2"/>
</dbReference>
<keyword evidence="7 8" id="KW-0472">Membrane</keyword>
<dbReference type="AlphaFoldDB" id="A3IMJ4"/>
<evidence type="ECO:0000256" key="2">
    <source>
        <dbReference type="ARBA" id="ARBA00022448"/>
    </source>
</evidence>
<feature type="transmembrane region" description="Helical" evidence="8">
    <location>
        <begin position="699"/>
        <end position="726"/>
    </location>
</feature>
<feature type="domain" description="ABC transporter" evidence="10">
    <location>
        <begin position="233"/>
        <end position="467"/>
    </location>
</feature>
<feature type="transmembrane region" description="Helical" evidence="8">
    <location>
        <begin position="580"/>
        <end position="601"/>
    </location>
</feature>
<dbReference type="RefSeq" id="WP_008274592.1">
    <property type="nucleotide sequence ID" value="NZ_AAXW01000007.1"/>
</dbReference>
<dbReference type="PANTHER" id="PTHR48041">
    <property type="entry name" value="ABC TRANSPORTER G FAMILY MEMBER 28"/>
    <property type="match status" value="1"/>
</dbReference>
<accession>A3IMJ4</accession>
<organism evidence="11 12">
    <name type="scientific">Crocosphaera chwakensis CCY0110</name>
    <dbReference type="NCBI Taxonomy" id="391612"/>
    <lineage>
        <taxon>Bacteria</taxon>
        <taxon>Bacillati</taxon>
        <taxon>Cyanobacteriota</taxon>
        <taxon>Cyanophyceae</taxon>
        <taxon>Oscillatoriophycideae</taxon>
        <taxon>Chroococcales</taxon>
        <taxon>Aphanothecaceae</taxon>
        <taxon>Crocosphaera</taxon>
        <taxon>Crocosphaera chwakensis</taxon>
    </lineage>
</organism>
<dbReference type="eggNOG" id="COG1131">
    <property type="taxonomic scope" value="Bacteria"/>
</dbReference>
<name>A3IMJ4_9CHRO</name>
<dbReference type="SMART" id="SM00382">
    <property type="entry name" value="AAA"/>
    <property type="match status" value="1"/>
</dbReference>
<dbReference type="eggNOG" id="COG0842">
    <property type="taxonomic scope" value="Bacteria"/>
</dbReference>
<dbReference type="PROSITE" id="PS50006">
    <property type="entry name" value="FHA_DOMAIN"/>
    <property type="match status" value="2"/>
</dbReference>
<keyword evidence="12" id="KW-1185">Reference proteome</keyword>
<dbReference type="InterPro" id="IPR003593">
    <property type="entry name" value="AAA+_ATPase"/>
</dbReference>
<sequence>MTNASGSKTVLAQIPSIILRNNQGEILGPFELTRDLHRLGRNAEKADLVVPESKTWMLVSGCQASFTTEGNDYRIYDGDQVKPSSNRLFSNNTLITPKEGLLLQDGMEITIGTVTGNHIIITYSNPSANQTLKPLKTTSISLKNKSVVIGRDTQANLRLDAPTVSRYHAIIDSNNQGKYILTDRSTNGVFVNGQKVTNQAILFNGSTIRIGPYTLILQGDDLLIADTGDNIRLDAKNLHRVVKDKQGKNITLLTDISLPIDPGQFVVIVGGSGAGKSTLMRTLLGLEPVNNGIVELNGEDLRKNFNIYRNLIGYVPQYDIVHSNLTVKEVLDYAAKLRLPFDINIEQEREKVLTQIELKERENTLVKNLSGGQLKRVSMGVELLADPKLFFLDEPTSGLDPGLDKKMMELLKTLSEEGRTIILVTHTTLNIHLCDRLVFLGKGGNLCYFGPPQEAITFFGLKSNNFANIYIHLEDKNKVEEESIRFKDDSNFYDKYITQHLVQVSTQTNQKSKPKKVNSSFLQQFSILSQRYGQLLLRDPLNIGLTLITAPLGIIAMRIALSDIIPFNLADDNDPSFATLSLKVLFVFTCAAIWVGLASSLQEIVKESKIYQRERLVNLGICAYLASKASILGILGFLQSLLISLTILICFKAPESNQFTWILGTEITLFLTLFSTIGLGIMVSAFVKNITQANSSLPLLLLPQIIFSGVLFKMTGIGKLFSWLMISRWSVGALGSLVDIPSMIPEAKPISPLNPAPVEVPVDIPTEVYAADSSNLLINWGLLLLHSFLYWGVTYILQKRKDIL</sequence>
<evidence type="ECO:0000256" key="3">
    <source>
        <dbReference type="ARBA" id="ARBA00022692"/>
    </source>
</evidence>
<evidence type="ECO:0000256" key="7">
    <source>
        <dbReference type="ARBA" id="ARBA00023136"/>
    </source>
</evidence>
<feature type="transmembrane region" description="Helical" evidence="8">
    <location>
        <begin position="541"/>
        <end position="560"/>
    </location>
</feature>
<dbReference type="Gene3D" id="3.40.50.300">
    <property type="entry name" value="P-loop containing nucleotide triphosphate hydrolases"/>
    <property type="match status" value="1"/>
</dbReference>
<keyword evidence="5" id="KW-0067">ATP-binding</keyword>
<dbReference type="InterPro" id="IPR000253">
    <property type="entry name" value="FHA_dom"/>
</dbReference>
<feature type="transmembrane region" description="Helical" evidence="8">
    <location>
        <begin position="622"/>
        <end position="649"/>
    </location>
</feature>
<feature type="transmembrane region" description="Helical" evidence="8">
    <location>
        <begin position="661"/>
        <end position="687"/>
    </location>
</feature>
<dbReference type="Pfam" id="PF01061">
    <property type="entry name" value="ABC2_membrane"/>
    <property type="match status" value="1"/>
</dbReference>
<dbReference type="SUPFAM" id="SSF49879">
    <property type="entry name" value="SMAD/FHA domain"/>
    <property type="match status" value="2"/>
</dbReference>
<evidence type="ECO:0000256" key="8">
    <source>
        <dbReference type="SAM" id="Phobius"/>
    </source>
</evidence>
<keyword evidence="4" id="KW-0547">Nucleotide-binding</keyword>
<dbReference type="InterPro" id="IPR003439">
    <property type="entry name" value="ABC_transporter-like_ATP-bd"/>
</dbReference>
<dbReference type="PROSITE" id="PS00211">
    <property type="entry name" value="ABC_TRANSPORTER_1"/>
    <property type="match status" value="1"/>
</dbReference>
<dbReference type="PANTHER" id="PTHR48041:SF139">
    <property type="entry name" value="PROTEIN SCARLET"/>
    <property type="match status" value="1"/>
</dbReference>
<proteinExistence type="predicted"/>
<gene>
    <name evidence="11" type="ORF">CY0110_28429</name>
</gene>
<dbReference type="CDD" id="cd00060">
    <property type="entry name" value="FHA"/>
    <property type="match status" value="2"/>
</dbReference>
<dbReference type="Gene3D" id="2.60.200.20">
    <property type="match status" value="2"/>
</dbReference>
<feature type="transmembrane region" description="Helical" evidence="8">
    <location>
        <begin position="777"/>
        <end position="797"/>
    </location>
</feature>
<evidence type="ECO:0000313" key="11">
    <source>
        <dbReference type="EMBL" id="EAZ92363.1"/>
    </source>
</evidence>
<dbReference type="Proteomes" id="UP000003781">
    <property type="component" value="Unassembled WGS sequence"/>
</dbReference>
<evidence type="ECO:0000313" key="12">
    <source>
        <dbReference type="Proteomes" id="UP000003781"/>
    </source>
</evidence>
<dbReference type="InterPro" id="IPR027417">
    <property type="entry name" value="P-loop_NTPase"/>
</dbReference>
<comment type="caution">
    <text evidence="11">The sequence shown here is derived from an EMBL/GenBank/DDBJ whole genome shotgun (WGS) entry which is preliminary data.</text>
</comment>
<dbReference type="PROSITE" id="PS50893">
    <property type="entry name" value="ABC_TRANSPORTER_2"/>
    <property type="match status" value="1"/>
</dbReference>